<dbReference type="OrthoDB" id="872894at2"/>
<dbReference type="EMBL" id="NIRR01000001">
    <property type="protein sequence ID" value="OWP65096.1"/>
    <property type="molecule type" value="Genomic_DNA"/>
</dbReference>
<keyword evidence="2" id="KW-1185">Reference proteome</keyword>
<dbReference type="Pfam" id="PF13030">
    <property type="entry name" value="DUF3891"/>
    <property type="match status" value="1"/>
</dbReference>
<gene>
    <name evidence="1" type="ORF">CDA63_01705</name>
</gene>
<evidence type="ECO:0008006" key="3">
    <source>
        <dbReference type="Google" id="ProtNLM"/>
    </source>
</evidence>
<sequence length="247" mass="28108">MIVNYVPTGWQIIYQQAHALLAAQLLHQWPTGLLPPDQWVGLLAAAAQHDDEQPHWTGHYGLTPAGAPANFTMQPFSLEQATGVLRAARFQGRWRSLLTSMHLSTLYESMRGQQPEIDAFLDEQKASQQQWRRELKIKKAEASRAYALLHWCDRLSLILCRHEIPEMGRALEIYRGPNGQTHEVLRPQPEGPLAVRPWPFSQQQFSVSVEASELHQLQFKNDTELTAALHAAPITTLRWELAKEQAE</sequence>
<dbReference type="AlphaFoldDB" id="A0A246FQQ6"/>
<proteinExistence type="predicted"/>
<dbReference type="Proteomes" id="UP000197277">
    <property type="component" value="Unassembled WGS sequence"/>
</dbReference>
<evidence type="ECO:0000313" key="1">
    <source>
        <dbReference type="EMBL" id="OWP65096.1"/>
    </source>
</evidence>
<accession>A0A246FQQ6</accession>
<protein>
    <recommendedName>
        <fullName evidence="3">DUF3891 domain-containing protein</fullName>
    </recommendedName>
</protein>
<reference evidence="1 2" key="1">
    <citation type="submission" date="2017-06" db="EMBL/GenBank/DDBJ databases">
        <title>Hymenobacter amundsenii sp. nov. isolated from regoliths in Antarctica.</title>
        <authorList>
            <person name="Sedlacek I."/>
            <person name="Kralova S."/>
            <person name="Pantucek R."/>
            <person name="Svec P."/>
            <person name="Holochova P."/>
            <person name="Stankova E."/>
            <person name="Vrbovska V."/>
            <person name="Busse H.-J."/>
        </authorList>
    </citation>
    <scope>NUCLEOTIDE SEQUENCE [LARGE SCALE GENOMIC DNA]</scope>
    <source>
        <strain evidence="1 2">CCM 8682</strain>
    </source>
</reference>
<comment type="caution">
    <text evidence="1">The sequence shown here is derived from an EMBL/GenBank/DDBJ whole genome shotgun (WGS) entry which is preliminary data.</text>
</comment>
<evidence type="ECO:0000313" key="2">
    <source>
        <dbReference type="Proteomes" id="UP000197277"/>
    </source>
</evidence>
<dbReference type="RefSeq" id="WP_088462707.1">
    <property type="nucleotide sequence ID" value="NZ_NIRR01000001.1"/>
</dbReference>
<name>A0A246FQQ6_9BACT</name>
<dbReference type="InterPro" id="IPR024992">
    <property type="entry name" value="DUF3891"/>
</dbReference>
<organism evidence="1 2">
    <name type="scientific">Hymenobacter amundsenii</name>
    <dbReference type="NCBI Taxonomy" id="2006685"/>
    <lineage>
        <taxon>Bacteria</taxon>
        <taxon>Pseudomonadati</taxon>
        <taxon>Bacteroidota</taxon>
        <taxon>Cytophagia</taxon>
        <taxon>Cytophagales</taxon>
        <taxon>Hymenobacteraceae</taxon>
        <taxon>Hymenobacter</taxon>
    </lineage>
</organism>